<dbReference type="EMBL" id="FNXT01001192">
    <property type="protein sequence ID" value="SZX73473.1"/>
    <property type="molecule type" value="Genomic_DNA"/>
</dbReference>
<proteinExistence type="predicted"/>
<feature type="transmembrane region" description="Helical" evidence="1">
    <location>
        <begin position="13"/>
        <end position="32"/>
    </location>
</feature>
<keyword evidence="1" id="KW-1133">Transmembrane helix</keyword>
<feature type="domain" description="TRP C-terminal" evidence="2">
    <location>
        <begin position="9"/>
        <end position="117"/>
    </location>
</feature>
<organism evidence="3 5">
    <name type="scientific">Tetradesmus obliquus</name>
    <name type="common">Green alga</name>
    <name type="synonym">Acutodesmus obliquus</name>
    <dbReference type="NCBI Taxonomy" id="3088"/>
    <lineage>
        <taxon>Eukaryota</taxon>
        <taxon>Viridiplantae</taxon>
        <taxon>Chlorophyta</taxon>
        <taxon>core chlorophytes</taxon>
        <taxon>Chlorophyceae</taxon>
        <taxon>CS clade</taxon>
        <taxon>Sphaeropleales</taxon>
        <taxon>Scenedesmaceae</taxon>
        <taxon>Tetradesmus</taxon>
    </lineage>
</organism>
<gene>
    <name evidence="3" type="ORF">BQ4739_LOCUS11547</name>
    <name evidence="4" type="ORF">BQ4739_LOCUS13747</name>
</gene>
<evidence type="ECO:0000313" key="5">
    <source>
        <dbReference type="Proteomes" id="UP000256970"/>
    </source>
</evidence>
<keyword evidence="1" id="KW-0812">Transmembrane</keyword>
<sequence>MFVSVYGMKMHEYYQVLILTVVFGAYLLLVVLLRPFRVHANQRLQAASTALLLITSLCMLTFIKPDGLDEQQQRGYEGRKTAMGVVVRAVNALFVAVGLALLVASAVQLARRTLRNEQAEHQGNVENGVEAA</sequence>
<keyword evidence="1" id="KW-0472">Membrane</keyword>
<dbReference type="InterPro" id="IPR010308">
    <property type="entry name" value="TRP_C"/>
</dbReference>
<dbReference type="Proteomes" id="UP000256970">
    <property type="component" value="Unassembled WGS sequence"/>
</dbReference>
<reference evidence="3 5" key="1">
    <citation type="submission" date="2016-10" db="EMBL/GenBank/DDBJ databases">
        <authorList>
            <person name="Cai Z."/>
        </authorList>
    </citation>
    <scope>NUCLEOTIDE SEQUENCE [LARGE SCALE GENOMIC DNA]</scope>
</reference>
<evidence type="ECO:0000259" key="2">
    <source>
        <dbReference type="Pfam" id="PF06011"/>
    </source>
</evidence>
<name>A0A383W129_TETOB</name>
<dbReference type="AlphaFoldDB" id="A0A383W129"/>
<dbReference type="Pfam" id="PF06011">
    <property type="entry name" value="TRP"/>
    <property type="match status" value="1"/>
</dbReference>
<feature type="transmembrane region" description="Helical" evidence="1">
    <location>
        <begin position="44"/>
        <end position="63"/>
    </location>
</feature>
<feature type="transmembrane region" description="Helical" evidence="1">
    <location>
        <begin position="83"/>
        <end position="107"/>
    </location>
</feature>
<accession>A0A383W129</accession>
<evidence type="ECO:0000256" key="1">
    <source>
        <dbReference type="SAM" id="Phobius"/>
    </source>
</evidence>
<evidence type="ECO:0000313" key="3">
    <source>
        <dbReference type="EMBL" id="SZX71395.1"/>
    </source>
</evidence>
<dbReference type="EMBL" id="FNXT01001050">
    <property type="protein sequence ID" value="SZX71395.1"/>
    <property type="molecule type" value="Genomic_DNA"/>
</dbReference>
<evidence type="ECO:0000313" key="4">
    <source>
        <dbReference type="EMBL" id="SZX73473.1"/>
    </source>
</evidence>
<keyword evidence="5" id="KW-1185">Reference proteome</keyword>
<protein>
    <recommendedName>
        <fullName evidence="2">TRP C-terminal domain-containing protein</fullName>
    </recommendedName>
</protein>